<organism evidence="1">
    <name type="scientific">uncultured Sporomusa sp</name>
    <dbReference type="NCBI Taxonomy" id="307249"/>
    <lineage>
        <taxon>Bacteria</taxon>
        <taxon>Bacillati</taxon>
        <taxon>Bacillota</taxon>
        <taxon>Negativicutes</taxon>
        <taxon>Selenomonadales</taxon>
        <taxon>Sporomusaceae</taxon>
        <taxon>Sporomusa</taxon>
        <taxon>environmental samples</taxon>
    </lineage>
</organism>
<dbReference type="EMBL" id="FMJE01000003">
    <property type="protein sequence ID" value="SCM80121.1"/>
    <property type="molecule type" value="Genomic_DNA"/>
</dbReference>
<dbReference type="AlphaFoldDB" id="A0A212LRL8"/>
<protein>
    <submittedName>
        <fullName evidence="1">Uncharacterized protein</fullName>
    </submittedName>
</protein>
<reference evidence="1" key="1">
    <citation type="submission" date="2016-08" db="EMBL/GenBank/DDBJ databases">
        <authorList>
            <person name="Seilhamer J.J."/>
        </authorList>
    </citation>
    <scope>NUCLEOTIDE SEQUENCE</scope>
    <source>
        <strain evidence="1">86</strain>
    </source>
</reference>
<accession>A0A212LRL8</accession>
<name>A0A212LRL8_9FIRM</name>
<gene>
    <name evidence="1" type="ORF">KL86SPO_30299</name>
</gene>
<evidence type="ECO:0000313" key="1">
    <source>
        <dbReference type="EMBL" id="SCM80121.1"/>
    </source>
</evidence>
<proteinExistence type="predicted"/>
<sequence length="50" mass="5855">MLIINIAKINLLFSKRLNLVMFSSITPYYILPKISTLPSPHFFVFNRLQT</sequence>